<protein>
    <submittedName>
        <fullName evidence="2">General secretion pathway protein GspK</fullName>
    </submittedName>
</protein>
<dbReference type="InterPro" id="IPR005628">
    <property type="entry name" value="GspK"/>
</dbReference>
<dbReference type="PANTHER" id="PTHR38831">
    <property type="entry name" value="TYPE II SECRETION SYSTEM PROTEIN K"/>
    <property type="match status" value="1"/>
</dbReference>
<dbReference type="InterPro" id="IPR038072">
    <property type="entry name" value="GspK_central_sf"/>
</dbReference>
<dbReference type="SUPFAM" id="SSF158544">
    <property type="entry name" value="GspK insert domain-like"/>
    <property type="match status" value="1"/>
</dbReference>
<dbReference type="Gene3D" id="1.10.40.60">
    <property type="entry name" value="EpsJ-like"/>
    <property type="match status" value="1"/>
</dbReference>
<keyword evidence="1" id="KW-0472">Membrane</keyword>
<evidence type="ECO:0000313" key="3">
    <source>
        <dbReference type="Proteomes" id="UP000320591"/>
    </source>
</evidence>
<dbReference type="EMBL" id="CP042220">
    <property type="protein sequence ID" value="QDX31225.1"/>
    <property type="molecule type" value="Genomic_DNA"/>
</dbReference>
<keyword evidence="3" id="KW-1185">Reference proteome</keyword>
<name>A0A5B8HQ61_9GAMM</name>
<sequence length="331" mass="36678">MTRADDQKGVILLIVMLVVFIGMLLLAGGMRNSLLLYHSLRHHRQQINQRWVLLSAESIVAQRLRTQLVLHHSQLATGAFAATGTVQDSNGQAISYQVKDLSGCFNLNWLLIETKKTDGAGVGQNDVMGKNDSVVKNNDGGKNDDGVGKNVARDWINAVLAKQGFSPLPLPGVLRAMLNGAEFTDASQLSLLPLSEAERDFLQRISCVWPIFSLSQTSDVFKININAITHETLPLLAEVLHISDKKVALEPLLLSRPATGWHDAKALPPALADLTHNNRYLNFGSHHYLLTLNFSQGGQHFSLVTLLYFYRGQALVYRRNYFIDSGERDVL</sequence>
<dbReference type="Gene3D" id="3.30.1300.30">
    <property type="entry name" value="GSPII I/J protein-like"/>
    <property type="match status" value="1"/>
</dbReference>
<dbReference type="Proteomes" id="UP000320591">
    <property type="component" value="Chromosome"/>
</dbReference>
<reference evidence="2 3" key="1">
    <citation type="journal article" date="2019" name="Environ. Microbiol.">
        <title>The phytopathogenic nature of Dickeya aquatica 174/2 and the dynamic early evolution of Dickeya pathogenicity.</title>
        <authorList>
            <person name="Duprey A."/>
            <person name="Taib N."/>
            <person name="Leonard S."/>
            <person name="Garin T."/>
            <person name="Flandrois J.P."/>
            <person name="Nasser W."/>
            <person name="Brochier-Armanet C."/>
            <person name="Reverchon S."/>
        </authorList>
    </citation>
    <scope>NUCLEOTIDE SEQUENCE [LARGE SCALE GENOMIC DNA]</scope>
    <source>
        <strain evidence="2 3">NCPPB 569</strain>
    </source>
</reference>
<dbReference type="GO" id="GO:0009306">
    <property type="term" value="P:protein secretion"/>
    <property type="evidence" value="ECO:0007669"/>
    <property type="project" value="InterPro"/>
</dbReference>
<keyword evidence="1" id="KW-1133">Transmembrane helix</keyword>
<dbReference type="OrthoDB" id="9788973at2"/>
<dbReference type="KEGG" id="dic:Dpoa569_0003216"/>
<proteinExistence type="predicted"/>
<gene>
    <name evidence="2" type="ORF">Dpoa569_0003216</name>
</gene>
<dbReference type="AlphaFoldDB" id="A0A5B8HQ61"/>
<dbReference type="GO" id="GO:0016020">
    <property type="term" value="C:membrane"/>
    <property type="evidence" value="ECO:0007669"/>
    <property type="project" value="InterPro"/>
</dbReference>
<dbReference type="PANTHER" id="PTHR38831:SF1">
    <property type="entry name" value="TYPE II SECRETION SYSTEM PROTEIN K-RELATED"/>
    <property type="match status" value="1"/>
</dbReference>
<dbReference type="STRING" id="568768.GCA_000406125_00743"/>
<feature type="transmembrane region" description="Helical" evidence="1">
    <location>
        <begin position="9"/>
        <end position="30"/>
    </location>
</feature>
<evidence type="ECO:0000313" key="2">
    <source>
        <dbReference type="EMBL" id="QDX31225.1"/>
    </source>
</evidence>
<organism evidence="2 3">
    <name type="scientific">Dickeya poaceiphila</name>
    <dbReference type="NCBI Taxonomy" id="568768"/>
    <lineage>
        <taxon>Bacteria</taxon>
        <taxon>Pseudomonadati</taxon>
        <taxon>Pseudomonadota</taxon>
        <taxon>Gammaproteobacteria</taxon>
        <taxon>Enterobacterales</taxon>
        <taxon>Pectobacteriaceae</taxon>
        <taxon>Dickeya</taxon>
    </lineage>
</organism>
<keyword evidence="1" id="KW-0812">Transmembrane</keyword>
<evidence type="ECO:0000256" key="1">
    <source>
        <dbReference type="SAM" id="Phobius"/>
    </source>
</evidence>
<accession>A0A5B8HQ61</accession>